<dbReference type="Gene3D" id="1.10.1200.10">
    <property type="entry name" value="ACP-like"/>
    <property type="match status" value="1"/>
</dbReference>
<dbReference type="InterPro" id="IPR009081">
    <property type="entry name" value="PP-bd_ACP"/>
</dbReference>
<feature type="domain" description="Carrier" evidence="1">
    <location>
        <begin position="14"/>
        <end position="89"/>
    </location>
</feature>
<dbReference type="InterPro" id="IPR036736">
    <property type="entry name" value="ACP-like_sf"/>
</dbReference>
<evidence type="ECO:0000313" key="3">
    <source>
        <dbReference type="Proteomes" id="UP001620295"/>
    </source>
</evidence>
<gene>
    <name evidence="2" type="ORF">ACI2L5_41450</name>
</gene>
<dbReference type="Pfam" id="PF00550">
    <property type="entry name" value="PP-binding"/>
    <property type="match status" value="1"/>
</dbReference>
<protein>
    <submittedName>
        <fullName evidence="2">Acyl carrier protein</fullName>
    </submittedName>
</protein>
<dbReference type="PROSITE" id="PS50075">
    <property type="entry name" value="CARRIER"/>
    <property type="match status" value="1"/>
</dbReference>
<evidence type="ECO:0000313" key="2">
    <source>
        <dbReference type="EMBL" id="MFK4271343.1"/>
    </source>
</evidence>
<name>A0ABW8LZI8_9ACTN</name>
<keyword evidence="3" id="KW-1185">Reference proteome</keyword>
<comment type="caution">
    <text evidence="2">The sequence shown here is derived from an EMBL/GenBank/DDBJ whole genome shotgun (WGS) entry which is preliminary data.</text>
</comment>
<dbReference type="Proteomes" id="UP001620295">
    <property type="component" value="Unassembled WGS sequence"/>
</dbReference>
<dbReference type="EMBL" id="JBJDQH010000017">
    <property type="protein sequence ID" value="MFK4271343.1"/>
    <property type="molecule type" value="Genomic_DNA"/>
</dbReference>
<organism evidence="2 3">
    <name type="scientific">Streptomyces milbemycinicus</name>
    <dbReference type="NCBI Taxonomy" id="476552"/>
    <lineage>
        <taxon>Bacteria</taxon>
        <taxon>Bacillati</taxon>
        <taxon>Actinomycetota</taxon>
        <taxon>Actinomycetes</taxon>
        <taxon>Kitasatosporales</taxon>
        <taxon>Streptomycetaceae</taxon>
        <taxon>Streptomyces</taxon>
    </lineage>
</organism>
<proteinExistence type="predicted"/>
<dbReference type="RefSeq" id="WP_404748340.1">
    <property type="nucleotide sequence ID" value="NZ_JBJDQH010000017.1"/>
</dbReference>
<dbReference type="SUPFAM" id="SSF47336">
    <property type="entry name" value="ACP-like"/>
    <property type="match status" value="1"/>
</dbReference>
<reference evidence="2 3" key="1">
    <citation type="submission" date="2024-11" db="EMBL/GenBank/DDBJ databases">
        <title>The Natural Products Discovery Center: Release of the First 8490 Sequenced Strains for Exploring Actinobacteria Biosynthetic Diversity.</title>
        <authorList>
            <person name="Kalkreuter E."/>
            <person name="Kautsar S.A."/>
            <person name="Yang D."/>
            <person name="Bader C.D."/>
            <person name="Teijaro C.N."/>
            <person name="Fluegel L."/>
            <person name="Davis C.M."/>
            <person name="Simpson J.R."/>
            <person name="Lauterbach L."/>
            <person name="Steele A.D."/>
            <person name="Gui C."/>
            <person name="Meng S."/>
            <person name="Li G."/>
            <person name="Viehrig K."/>
            <person name="Ye F."/>
            <person name="Su P."/>
            <person name="Kiefer A.F."/>
            <person name="Nichols A."/>
            <person name="Cepeda A.J."/>
            <person name="Yan W."/>
            <person name="Fan B."/>
            <person name="Jiang Y."/>
            <person name="Adhikari A."/>
            <person name="Zheng C.-J."/>
            <person name="Schuster L."/>
            <person name="Cowan T.M."/>
            <person name="Smanski M.J."/>
            <person name="Chevrette M.G."/>
            <person name="De Carvalho L.P.S."/>
            <person name="Shen B."/>
        </authorList>
    </citation>
    <scope>NUCLEOTIDE SEQUENCE [LARGE SCALE GENOMIC DNA]</scope>
    <source>
        <strain evidence="2 3">NPDC020863</strain>
    </source>
</reference>
<accession>A0ABW8LZI8</accession>
<evidence type="ECO:0000259" key="1">
    <source>
        <dbReference type="PROSITE" id="PS50075"/>
    </source>
</evidence>
<sequence length="96" mass="10453">MTAEPTGHEPTSRAQIAAVTIEYLATELEVSPAEIGLSDPLKALPGADSMRLLRVVSKLERQWDIEFDDQAVFAADTVDELVTLVHNYVSGELTTP</sequence>